<accession>A0A3P6TMQ8</accession>
<gene>
    <name evidence="2" type="ORF">NLS_LOCUS9135</name>
</gene>
<reference evidence="2 3" key="1">
    <citation type="submission" date="2018-08" db="EMBL/GenBank/DDBJ databases">
        <authorList>
            <person name="Laetsch R D."/>
            <person name="Stevens L."/>
            <person name="Kumar S."/>
            <person name="Blaxter L. M."/>
        </authorList>
    </citation>
    <scope>NUCLEOTIDE SEQUENCE [LARGE SCALE GENOMIC DNA]</scope>
</reference>
<evidence type="ECO:0000313" key="2">
    <source>
        <dbReference type="EMBL" id="VDK89442.1"/>
    </source>
</evidence>
<dbReference type="Proteomes" id="UP000277928">
    <property type="component" value="Unassembled WGS sequence"/>
</dbReference>
<keyword evidence="3" id="KW-1185">Reference proteome</keyword>
<feature type="region of interest" description="Disordered" evidence="1">
    <location>
        <begin position="118"/>
        <end position="138"/>
    </location>
</feature>
<evidence type="ECO:0000313" key="3">
    <source>
        <dbReference type="Proteomes" id="UP000277928"/>
    </source>
</evidence>
<name>A0A3P6TMQ8_LITSI</name>
<dbReference type="AlphaFoldDB" id="A0A3P6TMQ8"/>
<dbReference type="EMBL" id="UYRX01001384">
    <property type="protein sequence ID" value="VDK89442.1"/>
    <property type="molecule type" value="Genomic_DNA"/>
</dbReference>
<feature type="region of interest" description="Disordered" evidence="1">
    <location>
        <begin position="1"/>
        <end position="30"/>
    </location>
</feature>
<sequence length="238" mass="27010">MATSECSITSKKRRGNDDDYQQTSSRRRGVPREIETMSGHVRLRHTLFCSQIQLQAHLACFIRVSGLIFKIKLNPPLIMKKLAERQGGRSGQCLECECLHLCVTARLSVTEGMDKVKKYGEKGGGKTRSEADGGDGERSVCAGRPLQSDFVKILKANLIFYVIRRLPLPLALPLAKFLYCWENFLQAAIWSSQHLTPGNHANREIWQKPSLVVRLLACYLEPTSHNAFMWWLVLRCCF</sequence>
<proteinExistence type="predicted"/>
<organism evidence="2 3">
    <name type="scientific">Litomosoides sigmodontis</name>
    <name type="common">Filarial nematode worm</name>
    <dbReference type="NCBI Taxonomy" id="42156"/>
    <lineage>
        <taxon>Eukaryota</taxon>
        <taxon>Metazoa</taxon>
        <taxon>Ecdysozoa</taxon>
        <taxon>Nematoda</taxon>
        <taxon>Chromadorea</taxon>
        <taxon>Rhabditida</taxon>
        <taxon>Spirurina</taxon>
        <taxon>Spiruromorpha</taxon>
        <taxon>Filarioidea</taxon>
        <taxon>Onchocercidae</taxon>
        <taxon>Litomosoides</taxon>
    </lineage>
</organism>
<protein>
    <submittedName>
        <fullName evidence="2">Uncharacterized protein</fullName>
    </submittedName>
</protein>
<evidence type="ECO:0000256" key="1">
    <source>
        <dbReference type="SAM" id="MobiDB-lite"/>
    </source>
</evidence>